<feature type="region of interest" description="Disordered" evidence="9">
    <location>
        <begin position="715"/>
        <end position="737"/>
    </location>
</feature>
<evidence type="ECO:0000313" key="12">
    <source>
        <dbReference type="RefSeq" id="XP_022247244.1"/>
    </source>
</evidence>
<keyword evidence="7" id="KW-0539">Nucleus</keyword>
<organism evidence="11 12">
    <name type="scientific">Limulus polyphemus</name>
    <name type="common">Atlantic horseshoe crab</name>
    <dbReference type="NCBI Taxonomy" id="6850"/>
    <lineage>
        <taxon>Eukaryota</taxon>
        <taxon>Metazoa</taxon>
        <taxon>Ecdysozoa</taxon>
        <taxon>Arthropoda</taxon>
        <taxon>Chelicerata</taxon>
        <taxon>Merostomata</taxon>
        <taxon>Xiphosura</taxon>
        <taxon>Limulidae</taxon>
        <taxon>Limulus</taxon>
    </lineage>
</organism>
<feature type="compositionally biased region" description="Pro residues" evidence="9">
    <location>
        <begin position="677"/>
        <end position="692"/>
    </location>
</feature>
<dbReference type="InterPro" id="IPR013083">
    <property type="entry name" value="Znf_RING/FYVE/PHD"/>
</dbReference>
<sequence>MTTKFAREVLKVAVAQICQNIGWHAVHSSPLEILIDILQEYLTDLARLAHLHANHYGRTETNLDDLGLSFKNKGVSLSELEEYINNVEPVPFANKYPCFVVPNPSKLQFHKATSKELLNRPEWVDKHLPPMHLEPDEDDQGTLSLHEHVDETAMTHSQEEEDNNKLELSLLGSPKPEYKFSAEPSGEDTYINNNTRIPAEEEGRPMRELATVFMTSAGLIMPARDGHIPNSCLPSKEVESRPATPENWVEKSESSIFKQKAIKIKEIKRDKDKPVKNKKDISGILKKESKKIKLSKKDNKENSQTKSSKQLPGFKIHHQQTHIKKEGKEGGSVKFKKKAKPSIEGNKSPKGKSEKLKNKEDKPKIKTSSKPSKPKNKSPKVVTSVPAVTSSPLSPSSVKSVKSVSGQKSPVSLSTPKSEKGGPSSLTAPKSPQTAAIDVVVKNESVCGNQSNKFEFDQDSPPGSPDSRLVIDDSVEVQAQHEMESRLAVLDDCIDAVIQRAREETEKQTVKNFKAIDDTIEDVIRSSIKKSEPKDVYDFTDDSLDSSPPTPKTPDVLETSGFRFKKEKIKTEEPLKLISVPEEQKTKSKDKSKKKSAKDSKCKSITPLSPTIKQQKSLPSKTPDNTKESPSNSIKTVKTELESHSDHDRSPFSSITGFPSLPPAPQRYLPQHTFGCLPPPPPFIPSSTPYPSPGAASGTFNSIIPPFFPLNSQMSPTSSFPTPPLFGSSSKLDCSSSQPLNLVMSGPYATMKTAAEKKDMPVTEIPSPGPGTLPLKPDPHEPETPEKVKVDDTGEKPKVKEHKKEKKEKIDKKEKIKKRSKDKEKNKEKEKEKEKSKNKVEKEKEKKKSKEKEEKEKEDNGAIPKITFKLGGSGSKSKIVIKASGKSTSSRTPSPRPNSPVELPAVPPKIPTPPPPPQPPPVVVASPPPPPPTPPRIPTPLPPEPTTFLRDHSPSPSSPTPSMTDALNPPLTPSGSGKKGGKFTRGRGRKRGSSHASAPARTVITETIGIIQDDSGNMIWICPACTNPDDGRPMIGCDECDNWFHWVCVGIVVPPKDEEPWYCDRCITRKQEAVPKKKRKKKK</sequence>
<dbReference type="PRINTS" id="PR01217">
    <property type="entry name" value="PRICHEXTENSN"/>
</dbReference>
<dbReference type="RefSeq" id="XP_022247244.1">
    <property type="nucleotide sequence ID" value="XM_022391536.1"/>
</dbReference>
<dbReference type="SUPFAM" id="SSF57903">
    <property type="entry name" value="FYVE/PHD zinc finger"/>
    <property type="match status" value="1"/>
</dbReference>
<feature type="compositionally biased region" description="Basic and acidic residues" evidence="9">
    <location>
        <begin position="351"/>
        <end position="364"/>
    </location>
</feature>
<keyword evidence="5" id="KW-0805">Transcription regulation</keyword>
<dbReference type="PROSITE" id="PS50016">
    <property type="entry name" value="ZF_PHD_2"/>
    <property type="match status" value="1"/>
</dbReference>
<feature type="compositionally biased region" description="Pro residues" evidence="9">
    <location>
        <begin position="905"/>
        <end position="945"/>
    </location>
</feature>
<keyword evidence="6" id="KW-0804">Transcription</keyword>
<keyword evidence="4" id="KW-0862">Zinc</keyword>
<dbReference type="GeneID" id="106463902"/>
<evidence type="ECO:0000256" key="7">
    <source>
        <dbReference type="ARBA" id="ARBA00023242"/>
    </source>
</evidence>
<comment type="subcellular location">
    <subcellularLocation>
        <location evidence="1">Nucleus</location>
    </subcellularLocation>
</comment>
<dbReference type="InterPro" id="IPR011011">
    <property type="entry name" value="Znf_FYVE_PHD"/>
</dbReference>
<feature type="region of interest" description="Disordered" evidence="9">
    <location>
        <begin position="268"/>
        <end position="433"/>
    </location>
</feature>
<evidence type="ECO:0000313" key="11">
    <source>
        <dbReference type="Proteomes" id="UP000694941"/>
    </source>
</evidence>
<feature type="region of interest" description="Disordered" evidence="9">
    <location>
        <begin position="531"/>
        <end position="697"/>
    </location>
</feature>
<dbReference type="InterPro" id="IPR019786">
    <property type="entry name" value="Zinc_finger_PHD-type_CS"/>
</dbReference>
<dbReference type="PANTHER" id="PTHR46452:SF1">
    <property type="entry name" value="TRANSCRIPTION INITIATION FACTOR TFIID SUBUNIT 3"/>
    <property type="match status" value="1"/>
</dbReference>
<evidence type="ECO:0000256" key="2">
    <source>
        <dbReference type="ARBA" id="ARBA00022723"/>
    </source>
</evidence>
<reference evidence="12" key="1">
    <citation type="submission" date="2025-08" db="UniProtKB">
        <authorList>
            <consortium name="RefSeq"/>
        </authorList>
    </citation>
    <scope>IDENTIFICATION</scope>
    <source>
        <tissue evidence="12">Muscle</tissue>
    </source>
</reference>
<evidence type="ECO:0000256" key="5">
    <source>
        <dbReference type="ARBA" id="ARBA00023015"/>
    </source>
</evidence>
<dbReference type="SMART" id="SM00249">
    <property type="entry name" value="PHD"/>
    <property type="match status" value="1"/>
</dbReference>
<dbReference type="Gene3D" id="3.30.40.10">
    <property type="entry name" value="Zinc/RING finger domain, C3HC4 (zinc finger)"/>
    <property type="match status" value="1"/>
</dbReference>
<dbReference type="InterPro" id="IPR006565">
    <property type="entry name" value="BTP"/>
</dbReference>
<dbReference type="InterPro" id="IPR019787">
    <property type="entry name" value="Znf_PHD-finger"/>
</dbReference>
<feature type="compositionally biased region" description="Polar residues" evidence="9">
    <location>
        <begin position="424"/>
        <end position="433"/>
    </location>
</feature>
<keyword evidence="2" id="KW-0479">Metal-binding</keyword>
<protein>
    <submittedName>
        <fullName evidence="12">Transcription initiation factor TFIID subunit 3-like</fullName>
    </submittedName>
</protein>
<dbReference type="PANTHER" id="PTHR46452">
    <property type="entry name" value="TRANSCRIPTION INITIATION FACTOR TFIID SUBUNIT 3"/>
    <property type="match status" value="1"/>
</dbReference>
<feature type="domain" description="PHD-type" evidence="10">
    <location>
        <begin position="1019"/>
        <end position="1069"/>
    </location>
</feature>
<dbReference type="PROSITE" id="PS01359">
    <property type="entry name" value="ZF_PHD_1"/>
    <property type="match status" value="1"/>
</dbReference>
<keyword evidence="3 8" id="KW-0863">Zinc-finger</keyword>
<feature type="region of interest" description="Disordered" evidence="9">
    <location>
        <begin position="754"/>
        <end position="999"/>
    </location>
</feature>
<dbReference type="CDD" id="cd22916">
    <property type="entry name" value="HFD_TAF3"/>
    <property type="match status" value="1"/>
</dbReference>
<feature type="region of interest" description="Disordered" evidence="9">
    <location>
        <begin position="232"/>
        <end position="255"/>
    </location>
</feature>
<dbReference type="InterPro" id="IPR009072">
    <property type="entry name" value="Histone-fold"/>
</dbReference>
<evidence type="ECO:0000256" key="3">
    <source>
        <dbReference type="ARBA" id="ARBA00022771"/>
    </source>
</evidence>
<dbReference type="CDD" id="cd15522">
    <property type="entry name" value="PHD_TAF3"/>
    <property type="match status" value="1"/>
</dbReference>
<feature type="compositionally biased region" description="Basic and acidic residues" evidence="9">
    <location>
        <begin position="637"/>
        <end position="650"/>
    </location>
</feature>
<evidence type="ECO:0000259" key="10">
    <source>
        <dbReference type="PROSITE" id="PS50016"/>
    </source>
</evidence>
<feature type="compositionally biased region" description="Low complexity" evidence="9">
    <location>
        <begin position="379"/>
        <end position="412"/>
    </location>
</feature>
<feature type="compositionally biased region" description="Low complexity" evidence="9">
    <location>
        <begin position="715"/>
        <end position="730"/>
    </location>
</feature>
<dbReference type="Gene3D" id="1.10.20.10">
    <property type="entry name" value="Histone, subunit A"/>
    <property type="match status" value="1"/>
</dbReference>
<dbReference type="Pfam" id="PF07524">
    <property type="entry name" value="Bromo_TP"/>
    <property type="match status" value="1"/>
</dbReference>
<feature type="compositionally biased region" description="Basic and acidic residues" evidence="9">
    <location>
        <begin position="821"/>
        <end position="860"/>
    </location>
</feature>
<gene>
    <name evidence="12" type="primary">LOC106463902</name>
</gene>
<evidence type="ECO:0000256" key="6">
    <source>
        <dbReference type="ARBA" id="ARBA00023163"/>
    </source>
</evidence>
<proteinExistence type="predicted"/>
<evidence type="ECO:0000256" key="1">
    <source>
        <dbReference type="ARBA" id="ARBA00004123"/>
    </source>
</evidence>
<feature type="compositionally biased region" description="Basic and acidic residues" evidence="9">
    <location>
        <begin position="777"/>
        <end position="798"/>
    </location>
</feature>
<name>A0ABM1SUD8_LIMPO</name>
<accession>A0ABM1SUD8</accession>
<keyword evidence="11" id="KW-1185">Reference proteome</keyword>
<dbReference type="Proteomes" id="UP000694941">
    <property type="component" value="Unplaced"/>
</dbReference>
<feature type="compositionally biased region" description="Polar residues" evidence="9">
    <location>
        <begin position="606"/>
        <end position="636"/>
    </location>
</feature>
<dbReference type="Pfam" id="PF00628">
    <property type="entry name" value="PHD"/>
    <property type="match status" value="1"/>
</dbReference>
<evidence type="ECO:0000256" key="9">
    <source>
        <dbReference type="SAM" id="MobiDB-lite"/>
    </source>
</evidence>
<dbReference type="SMART" id="SM00576">
    <property type="entry name" value="BTP"/>
    <property type="match status" value="1"/>
</dbReference>
<feature type="compositionally biased region" description="Basic residues" evidence="9">
    <location>
        <begin position="979"/>
        <end position="993"/>
    </location>
</feature>
<feature type="compositionally biased region" description="Basic and acidic residues" evidence="9">
    <location>
        <begin position="268"/>
        <end position="287"/>
    </location>
</feature>
<dbReference type="InterPro" id="IPR001965">
    <property type="entry name" value="Znf_PHD"/>
</dbReference>
<evidence type="ECO:0000256" key="8">
    <source>
        <dbReference type="PROSITE-ProRule" id="PRU00146"/>
    </source>
</evidence>
<evidence type="ECO:0000256" key="4">
    <source>
        <dbReference type="ARBA" id="ARBA00022833"/>
    </source>
</evidence>